<accession>A0ABS4NMN0</accession>
<protein>
    <recommendedName>
        <fullName evidence="3">Aspartyl-phosphate phosphatase Spo0E family protein</fullName>
    </recommendedName>
</protein>
<comment type="caution">
    <text evidence="1">The sequence shown here is derived from an EMBL/GenBank/DDBJ whole genome shotgun (WGS) entry which is preliminary data.</text>
</comment>
<proteinExistence type="predicted"/>
<dbReference type="RefSeq" id="WP_209870949.1">
    <property type="nucleotide sequence ID" value="NZ_JAGGLV010000003.1"/>
</dbReference>
<dbReference type="SUPFAM" id="SSF140500">
    <property type="entry name" value="BAS1536-like"/>
    <property type="match status" value="1"/>
</dbReference>
<dbReference type="InterPro" id="IPR018540">
    <property type="entry name" value="Spo0E-like"/>
</dbReference>
<gene>
    <name evidence="1" type="ORF">J2Z70_001457</name>
</gene>
<dbReference type="EMBL" id="JAGGLV010000003">
    <property type="protein sequence ID" value="MBP2111316.1"/>
    <property type="molecule type" value="Genomic_DNA"/>
</dbReference>
<name>A0ABS4NMN0_9BACL</name>
<dbReference type="Pfam" id="PF09388">
    <property type="entry name" value="SpoOE-like"/>
    <property type="match status" value="1"/>
</dbReference>
<organism evidence="1 2">
    <name type="scientific">Paenibacillus silagei</name>
    <dbReference type="NCBI Taxonomy" id="1670801"/>
    <lineage>
        <taxon>Bacteria</taxon>
        <taxon>Bacillati</taxon>
        <taxon>Bacillota</taxon>
        <taxon>Bacilli</taxon>
        <taxon>Bacillales</taxon>
        <taxon>Paenibacillaceae</taxon>
        <taxon>Paenibacillus</taxon>
    </lineage>
</organism>
<evidence type="ECO:0000313" key="1">
    <source>
        <dbReference type="EMBL" id="MBP2111316.1"/>
    </source>
</evidence>
<dbReference type="Proteomes" id="UP000773462">
    <property type="component" value="Unassembled WGS sequence"/>
</dbReference>
<dbReference type="InterPro" id="IPR036638">
    <property type="entry name" value="HLH_DNA-bd_sf"/>
</dbReference>
<dbReference type="Gene3D" id="4.10.280.10">
    <property type="entry name" value="Helix-loop-helix DNA-binding domain"/>
    <property type="match status" value="1"/>
</dbReference>
<evidence type="ECO:0008006" key="3">
    <source>
        <dbReference type="Google" id="ProtNLM"/>
    </source>
</evidence>
<reference evidence="1 2" key="1">
    <citation type="submission" date="2021-03" db="EMBL/GenBank/DDBJ databases">
        <title>Genomic Encyclopedia of Type Strains, Phase IV (KMG-IV): sequencing the most valuable type-strain genomes for metagenomic binning, comparative biology and taxonomic classification.</title>
        <authorList>
            <person name="Goeker M."/>
        </authorList>
    </citation>
    <scope>NUCLEOTIDE SEQUENCE [LARGE SCALE GENOMIC DNA]</scope>
    <source>
        <strain evidence="1 2">DSM 101953</strain>
    </source>
</reference>
<sequence length="71" mass="8586">MVNRNMLVQVRIERARKRLHILAEKHHDLQHPAVLKQSMVLDELINQYNMEGEQQRLIESRKTLENKHTLY</sequence>
<evidence type="ECO:0000313" key="2">
    <source>
        <dbReference type="Proteomes" id="UP000773462"/>
    </source>
</evidence>
<keyword evidence="2" id="KW-1185">Reference proteome</keyword>
<dbReference type="InterPro" id="IPR037208">
    <property type="entry name" value="Spo0E-like_sf"/>
</dbReference>